<feature type="chain" id="PRO_5042852942" evidence="1">
    <location>
        <begin position="25"/>
        <end position="701"/>
    </location>
</feature>
<dbReference type="Proteomes" id="UP001374579">
    <property type="component" value="Unassembled WGS sequence"/>
</dbReference>
<evidence type="ECO:0000313" key="2">
    <source>
        <dbReference type="EMBL" id="KAK7100195.1"/>
    </source>
</evidence>
<dbReference type="EMBL" id="JBAMIC010000011">
    <property type="protein sequence ID" value="KAK7100195.1"/>
    <property type="molecule type" value="Genomic_DNA"/>
</dbReference>
<sequence>MASSTGFLLLAMASPLLLLNTTNAEEVVSSGSEEFPPDQDALWAWLQDKVQRLEILEAMNDKLGKHILQQQLNIEEKTRSGGDSGIKAERTEMDGLKSYYAGTLSIGHIHNHPDFPRTLGLGELHPVLNGVDFRTRHNDYSLVMPSTTSSAYHATQDVPFPEIPPQVSSKESVDEQIAEMREWFKAWRDSDHSVRDYRPYFKPILCYLEGAWTTEPQSGFTEPFFSTRHQLDASSWDDLHQKARFESGSGIKYDSENMAFLPNKFFNGTDGKLFLAQWNYRILCHPIKATLGTQHLKAHEDLGARLSRRKTIEAFQATRGVRYSISADDEEDFYESGSLLDRLMREIPGKDNYNANLTDDFNGLTKFDSYSDHPLNAGYYHQWYKEGEKDHNQIVRRGFHDRNLFVAETTQEEIAALRVEMCETKAWNGKVVCAMTEKRVSYAIPLEIVFLTPLHAWNPYNIVYKGDASSEAGQTVVADQRSGKLTPDEALNGTNSVRYFHTPAHFFSGGDISTDVVNDTDGVMGVLDGDGKMRQVMASGVHVFLPDIVDVGSLRTRYPVMPLYDEGSMAWKEMQAVRDVLMDLEGYQQYLQYIPSAFNASFVRLVTTAPKTLVMSSATSEDAGYHHHKMSLSPRQYLALVDHKETLTIHSLLDSEHTHYHELEIRYFKDEFKILSCDGDFRCQHDHGKVLRESDDADPMV</sequence>
<keyword evidence="3" id="KW-1185">Reference proteome</keyword>
<protein>
    <submittedName>
        <fullName evidence="2">Uncharacterized protein</fullName>
    </submittedName>
</protein>
<evidence type="ECO:0000313" key="3">
    <source>
        <dbReference type="Proteomes" id="UP001374579"/>
    </source>
</evidence>
<reference evidence="2 3" key="1">
    <citation type="submission" date="2024-02" db="EMBL/GenBank/DDBJ databases">
        <title>Chromosome-scale genome assembly of the rough periwinkle Littorina saxatilis.</title>
        <authorList>
            <person name="De Jode A."/>
            <person name="Faria R."/>
            <person name="Formenti G."/>
            <person name="Sims Y."/>
            <person name="Smith T.P."/>
            <person name="Tracey A."/>
            <person name="Wood J.M.D."/>
            <person name="Zagrodzka Z.B."/>
            <person name="Johannesson K."/>
            <person name="Butlin R.K."/>
            <person name="Leder E.H."/>
        </authorList>
    </citation>
    <scope>NUCLEOTIDE SEQUENCE [LARGE SCALE GENOMIC DNA]</scope>
    <source>
        <strain evidence="2">Snail1</strain>
        <tissue evidence="2">Muscle</tissue>
    </source>
</reference>
<keyword evidence="1" id="KW-0732">Signal</keyword>
<name>A0AAN9BAV7_9CAEN</name>
<accession>A0AAN9BAV7</accession>
<dbReference type="AlphaFoldDB" id="A0AAN9BAV7"/>
<organism evidence="2 3">
    <name type="scientific">Littorina saxatilis</name>
    <dbReference type="NCBI Taxonomy" id="31220"/>
    <lineage>
        <taxon>Eukaryota</taxon>
        <taxon>Metazoa</taxon>
        <taxon>Spiralia</taxon>
        <taxon>Lophotrochozoa</taxon>
        <taxon>Mollusca</taxon>
        <taxon>Gastropoda</taxon>
        <taxon>Caenogastropoda</taxon>
        <taxon>Littorinimorpha</taxon>
        <taxon>Littorinoidea</taxon>
        <taxon>Littorinidae</taxon>
        <taxon>Littorina</taxon>
    </lineage>
</organism>
<feature type="signal peptide" evidence="1">
    <location>
        <begin position="1"/>
        <end position="24"/>
    </location>
</feature>
<evidence type="ECO:0000256" key="1">
    <source>
        <dbReference type="SAM" id="SignalP"/>
    </source>
</evidence>
<gene>
    <name evidence="2" type="ORF">V1264_023185</name>
</gene>
<proteinExistence type="predicted"/>
<comment type="caution">
    <text evidence="2">The sequence shown here is derived from an EMBL/GenBank/DDBJ whole genome shotgun (WGS) entry which is preliminary data.</text>
</comment>